<dbReference type="AlphaFoldDB" id="A0A0A1FBQ6"/>
<name>A0A0A1FBQ6_9BURK</name>
<evidence type="ECO:0000313" key="3">
    <source>
        <dbReference type="Proteomes" id="UP000030302"/>
    </source>
</evidence>
<dbReference type="STRING" id="279058.LT85_2823"/>
<keyword evidence="3" id="KW-1185">Reference proteome</keyword>
<gene>
    <name evidence="2" type="ORF">LT85_2823</name>
</gene>
<dbReference type="Proteomes" id="UP000030302">
    <property type="component" value="Chromosome"/>
</dbReference>
<sequence>MHVLLRNFDTRPRTFSSLSHIACTLIAPEIFSTTLAEVSQITLTRISREKKIMEKIILSNCLSFIKEIDIFDLVANRVFFRGQSISGNLLPSIARLDPKIDTTVMEKEILKQLRLQGSSMLPDSNETDLDILVRAQHYGLKTRLLDWTSNPLAALWFACSDRRPGDVYVYALIADDLLDEDVFESNPFASSKTQVFQPRMNNNRIIAQHGWFTLHRYSKSSKRFVSLETNSEIKKHLYQYTIPAQYRDETLISLDRLGVNAKTIFPDFDGLCRHLNWQFIALSQSQ</sequence>
<dbReference type="Pfam" id="PF08867">
    <property type="entry name" value="FRG"/>
    <property type="match status" value="1"/>
</dbReference>
<protein>
    <recommendedName>
        <fullName evidence="1">FRG domain-containing protein</fullName>
    </recommendedName>
</protein>
<dbReference type="SMART" id="SM00901">
    <property type="entry name" value="FRG"/>
    <property type="match status" value="1"/>
</dbReference>
<dbReference type="InterPro" id="IPR014966">
    <property type="entry name" value="FRG-dom"/>
</dbReference>
<feature type="domain" description="FRG" evidence="1">
    <location>
        <begin position="74"/>
        <end position="170"/>
    </location>
</feature>
<evidence type="ECO:0000259" key="1">
    <source>
        <dbReference type="SMART" id="SM00901"/>
    </source>
</evidence>
<accession>A0A0A1FBQ6</accession>
<reference evidence="3" key="1">
    <citation type="journal article" date="2014" name="Soil Biol. Biochem.">
        <title>Structure and function of bacterial communities in ageing soils: Insights from the Mendocino ecological staircase.</title>
        <authorList>
            <person name="Uroz S."/>
            <person name="Tech J.J."/>
            <person name="Sawaya N.A."/>
            <person name="Frey-Klett P."/>
            <person name="Leveau J.H.J."/>
        </authorList>
    </citation>
    <scope>NUCLEOTIDE SEQUENCE [LARGE SCALE GENOMIC DNA]</scope>
    <source>
        <strain evidence="3">Cal35</strain>
    </source>
</reference>
<dbReference type="HOGENOM" id="CLU_050026_3_1_4"/>
<evidence type="ECO:0000313" key="2">
    <source>
        <dbReference type="EMBL" id="AIY41981.1"/>
    </source>
</evidence>
<dbReference type="EMBL" id="CP009962">
    <property type="protein sequence ID" value="AIY41981.1"/>
    <property type="molecule type" value="Genomic_DNA"/>
</dbReference>
<dbReference type="RefSeq" id="WP_253273548.1">
    <property type="nucleotide sequence ID" value="NZ_CP009962.1"/>
</dbReference>
<proteinExistence type="predicted"/>
<dbReference type="KEGG" id="care:LT85_2823"/>
<organism evidence="2 3">
    <name type="scientific">Collimonas arenae</name>
    <dbReference type="NCBI Taxonomy" id="279058"/>
    <lineage>
        <taxon>Bacteria</taxon>
        <taxon>Pseudomonadati</taxon>
        <taxon>Pseudomonadota</taxon>
        <taxon>Betaproteobacteria</taxon>
        <taxon>Burkholderiales</taxon>
        <taxon>Oxalobacteraceae</taxon>
        <taxon>Collimonas</taxon>
    </lineage>
</organism>